<keyword evidence="2" id="KW-1185">Reference proteome</keyword>
<gene>
    <name evidence="1" type="ordered locus">Bacsa_2596</name>
</gene>
<proteinExistence type="predicted"/>
<dbReference type="EMBL" id="CP002530">
    <property type="protein sequence ID" value="ADY37131.1"/>
    <property type="molecule type" value="Genomic_DNA"/>
</dbReference>
<protein>
    <submittedName>
        <fullName evidence="1">Uncharacterized protein</fullName>
    </submittedName>
</protein>
<evidence type="ECO:0000313" key="2">
    <source>
        <dbReference type="Proteomes" id="UP000007486"/>
    </source>
</evidence>
<reference evidence="1 2" key="1">
    <citation type="journal article" date="2011" name="Stand. Genomic Sci.">
        <title>Complete genome sequence of Bacteroides salanitronis type strain (BL78).</title>
        <authorList>
            <person name="Gronow S."/>
            <person name="Held B."/>
            <person name="Lucas S."/>
            <person name="Lapidus A."/>
            <person name="Del Rio T.G."/>
            <person name="Nolan M."/>
            <person name="Tice H."/>
            <person name="Deshpande S."/>
            <person name="Cheng J.F."/>
            <person name="Pitluck S."/>
            <person name="Liolios K."/>
            <person name="Pagani I."/>
            <person name="Ivanova N."/>
            <person name="Mavromatis K."/>
            <person name="Pati A."/>
            <person name="Tapia R."/>
            <person name="Han C."/>
            <person name="Goodwin L."/>
            <person name="Chen A."/>
            <person name="Palaniappan K."/>
            <person name="Land M."/>
            <person name="Hauser L."/>
            <person name="Chang Y.J."/>
            <person name="Jeffries C.D."/>
            <person name="Brambilla E.M."/>
            <person name="Rohde M."/>
            <person name="Goker M."/>
            <person name="Detter J.C."/>
            <person name="Woyke T."/>
            <person name="Bristow J."/>
            <person name="Markowitz V."/>
            <person name="Hugenholtz P."/>
            <person name="Kyrpides N.C."/>
            <person name="Klenk H.P."/>
            <person name="Eisen J.A."/>
        </authorList>
    </citation>
    <scope>NUCLEOTIDE SEQUENCE [LARGE SCALE GENOMIC DNA]</scope>
    <source>
        <strain evidence="1 2">DSM 18170</strain>
    </source>
</reference>
<dbReference type="HOGENOM" id="CLU_3132499_0_0_10"/>
<dbReference type="AlphaFoldDB" id="F0QZ84"/>
<dbReference type="Proteomes" id="UP000007486">
    <property type="component" value="Chromosome"/>
</dbReference>
<accession>F0QZ84</accession>
<dbReference type="STRING" id="667015.Bacsa_2596"/>
<dbReference type="KEGG" id="bsa:Bacsa_2596"/>
<organism evidence="1 2">
    <name type="scientific">Phocaeicola salanitronis (strain DSM 18170 / JCM 13657 / CCUG 60908 / BL78)</name>
    <name type="common">Bacteroides salanitronis</name>
    <dbReference type="NCBI Taxonomy" id="667015"/>
    <lineage>
        <taxon>Bacteria</taxon>
        <taxon>Pseudomonadati</taxon>
        <taxon>Bacteroidota</taxon>
        <taxon>Bacteroidia</taxon>
        <taxon>Bacteroidales</taxon>
        <taxon>Bacteroidaceae</taxon>
        <taxon>Phocaeicola</taxon>
    </lineage>
</organism>
<evidence type="ECO:0000313" key="1">
    <source>
        <dbReference type="EMBL" id="ADY37131.1"/>
    </source>
</evidence>
<sequence length="49" mass="5574">MTSRMQIIKSPAVRMDNRGFLSSNAETQRLFLREQSTQRVVSGPMSFAL</sequence>
<name>F0QZ84_PHOSB</name>